<name>A0AAW0U503_SCYPA</name>
<sequence length="69" mass="7713">MNGEAGSIMLHQSAHAMGLIATNELPCFETPESEAVMITALRCNAENRLAEYFLILCSTHSHLLRFLRH</sequence>
<evidence type="ECO:0000313" key="1">
    <source>
        <dbReference type="EMBL" id="KAK8394601.1"/>
    </source>
</evidence>
<dbReference type="EMBL" id="JARAKH010000019">
    <property type="protein sequence ID" value="KAK8394601.1"/>
    <property type="molecule type" value="Genomic_DNA"/>
</dbReference>
<proteinExistence type="predicted"/>
<dbReference type="Proteomes" id="UP001487740">
    <property type="component" value="Unassembled WGS sequence"/>
</dbReference>
<accession>A0AAW0U503</accession>
<organism evidence="1 2">
    <name type="scientific">Scylla paramamosain</name>
    <name type="common">Mud crab</name>
    <dbReference type="NCBI Taxonomy" id="85552"/>
    <lineage>
        <taxon>Eukaryota</taxon>
        <taxon>Metazoa</taxon>
        <taxon>Ecdysozoa</taxon>
        <taxon>Arthropoda</taxon>
        <taxon>Crustacea</taxon>
        <taxon>Multicrustacea</taxon>
        <taxon>Malacostraca</taxon>
        <taxon>Eumalacostraca</taxon>
        <taxon>Eucarida</taxon>
        <taxon>Decapoda</taxon>
        <taxon>Pleocyemata</taxon>
        <taxon>Brachyura</taxon>
        <taxon>Eubrachyura</taxon>
        <taxon>Portunoidea</taxon>
        <taxon>Portunidae</taxon>
        <taxon>Portuninae</taxon>
        <taxon>Scylla</taxon>
    </lineage>
</organism>
<protein>
    <submittedName>
        <fullName evidence="1">Uncharacterized protein</fullName>
    </submittedName>
</protein>
<evidence type="ECO:0000313" key="2">
    <source>
        <dbReference type="Proteomes" id="UP001487740"/>
    </source>
</evidence>
<reference evidence="1 2" key="1">
    <citation type="submission" date="2023-03" db="EMBL/GenBank/DDBJ databases">
        <title>High-quality genome of Scylla paramamosain provides insights in environmental adaptation.</title>
        <authorList>
            <person name="Zhang L."/>
        </authorList>
    </citation>
    <scope>NUCLEOTIDE SEQUENCE [LARGE SCALE GENOMIC DNA]</scope>
    <source>
        <strain evidence="1">LZ_2023a</strain>
        <tissue evidence="1">Muscle</tissue>
    </source>
</reference>
<dbReference type="AlphaFoldDB" id="A0AAW0U503"/>
<comment type="caution">
    <text evidence="1">The sequence shown here is derived from an EMBL/GenBank/DDBJ whole genome shotgun (WGS) entry which is preliminary data.</text>
</comment>
<keyword evidence="2" id="KW-1185">Reference proteome</keyword>
<gene>
    <name evidence="1" type="ORF">O3P69_006625</name>
</gene>